<keyword evidence="3 4" id="KW-0808">Transferase</keyword>
<dbReference type="PANTHER" id="PTHR11712:SF320">
    <property type="entry name" value="BETA-KETOACYL SYNTHASE"/>
    <property type="match status" value="1"/>
</dbReference>
<dbReference type="PATRIC" id="fig|914150.5.peg.2255"/>
<dbReference type="Pfam" id="PF02801">
    <property type="entry name" value="Ketoacyl-synt_C"/>
    <property type="match status" value="1"/>
</dbReference>
<evidence type="ECO:0000313" key="7">
    <source>
        <dbReference type="Proteomes" id="UP000034071"/>
    </source>
</evidence>
<evidence type="ECO:0000313" key="6">
    <source>
        <dbReference type="EMBL" id="AKE53150.1"/>
    </source>
</evidence>
<dbReference type="Gene3D" id="3.40.47.10">
    <property type="match status" value="1"/>
</dbReference>
<dbReference type="AlphaFoldDB" id="A0A0F6TSX5"/>
<dbReference type="InterPro" id="IPR016039">
    <property type="entry name" value="Thiolase-like"/>
</dbReference>
<dbReference type="CDD" id="cd00834">
    <property type="entry name" value="KAS_I_II"/>
    <property type="match status" value="1"/>
</dbReference>
<protein>
    <submittedName>
        <fullName evidence="6">Beta-ketoacyl synthase</fullName>
    </submittedName>
</protein>
<dbReference type="InterPro" id="IPR020841">
    <property type="entry name" value="PKS_Beta-ketoAc_synthase_dom"/>
</dbReference>
<dbReference type="Proteomes" id="UP000034071">
    <property type="component" value="Chromosome"/>
</dbReference>
<dbReference type="KEGG" id="kge:TQ33_2226"/>
<dbReference type="EMBL" id="CP010975">
    <property type="protein sequence ID" value="AKE53150.1"/>
    <property type="molecule type" value="Genomic_DNA"/>
</dbReference>
<gene>
    <name evidence="6" type="ORF">TQ33_2226</name>
</gene>
<organism evidence="6 7">
    <name type="scientific">Kangiella geojedonensis</name>
    <dbReference type="NCBI Taxonomy" id="914150"/>
    <lineage>
        <taxon>Bacteria</taxon>
        <taxon>Pseudomonadati</taxon>
        <taxon>Pseudomonadota</taxon>
        <taxon>Gammaproteobacteria</taxon>
        <taxon>Kangiellales</taxon>
        <taxon>Kangiellaceae</taxon>
        <taxon>Kangiella</taxon>
    </lineage>
</organism>
<dbReference type="InterPro" id="IPR018201">
    <property type="entry name" value="Ketoacyl_synth_AS"/>
</dbReference>
<dbReference type="InterPro" id="IPR014030">
    <property type="entry name" value="Ketoacyl_synth_N"/>
</dbReference>
<dbReference type="UniPathway" id="UPA00094"/>
<dbReference type="GO" id="GO:0004315">
    <property type="term" value="F:3-oxoacyl-[acyl-carrier-protein] synthase activity"/>
    <property type="evidence" value="ECO:0007669"/>
    <property type="project" value="InterPro"/>
</dbReference>
<evidence type="ECO:0000256" key="3">
    <source>
        <dbReference type="ARBA" id="ARBA00022679"/>
    </source>
</evidence>
<dbReference type="PROSITE" id="PS00606">
    <property type="entry name" value="KS3_1"/>
    <property type="match status" value="1"/>
</dbReference>
<feature type="domain" description="Ketosynthase family 3 (KS3)" evidence="5">
    <location>
        <begin position="1"/>
        <end position="394"/>
    </location>
</feature>
<evidence type="ECO:0000256" key="4">
    <source>
        <dbReference type="RuleBase" id="RU003694"/>
    </source>
</evidence>
<accession>A0A0F6TSX5</accession>
<sequence length="397" mass="42900">MNDSTVYLNHMSLINALGYRHNDVLTQLHSGDTSNMQEYYTTINHKRFVVGKVAQELPAIPEQLIKHNTRNNQLALHCLLQLKTQLDNCLNQYPAHRIGVVIGTSTSGIAEGEQALAHYLKQSSFPSEFNYSQIQMSSCAEFISDYLGTKGPTYTISTACSSSGKVFASARSLIHNNLCDVVIVGGADSLCDMTLNGFNALEAVSERLSVPFSANRDGINIGEGAALFIMSREPSDVQLLGVGESSDAHHISAPHPDGEGAATAMQLALQEANISADDIHYLNLHGTGTELNDSMESRAVNAVLTNNTPCSSTKPLTGHTLGAAGATELAFCWLLLQYPNDQQLLPKHCFDGCYDTSLPVMNLVDNQQTYPSIQTAMSNSFAFGGNNVSVIIGRNRI</sequence>
<proteinExistence type="inferred from homology"/>
<dbReference type="RefSeq" id="WP_052735296.1">
    <property type="nucleotide sequence ID" value="NZ_CP010975.1"/>
</dbReference>
<evidence type="ECO:0000256" key="1">
    <source>
        <dbReference type="ARBA" id="ARBA00005194"/>
    </source>
</evidence>
<dbReference type="InterPro" id="IPR014031">
    <property type="entry name" value="Ketoacyl_synth_C"/>
</dbReference>
<evidence type="ECO:0000259" key="5">
    <source>
        <dbReference type="PROSITE" id="PS52004"/>
    </source>
</evidence>
<dbReference type="InterPro" id="IPR000794">
    <property type="entry name" value="Beta-ketoacyl_synthase"/>
</dbReference>
<dbReference type="HOGENOM" id="CLU_000022_69_0_6"/>
<dbReference type="NCBIfam" id="NF006618">
    <property type="entry name" value="PRK09185.1"/>
    <property type="match status" value="1"/>
</dbReference>
<dbReference type="PANTHER" id="PTHR11712">
    <property type="entry name" value="POLYKETIDE SYNTHASE-RELATED"/>
    <property type="match status" value="1"/>
</dbReference>
<reference evidence="6 7" key="1">
    <citation type="submission" date="2015-02" db="EMBL/GenBank/DDBJ databases">
        <title>Complete genome sequence of Kangiella geojedonensis strain YCS-5T.</title>
        <authorList>
            <person name="Kim K.M."/>
        </authorList>
    </citation>
    <scope>NUCLEOTIDE SEQUENCE [LARGE SCALE GENOMIC DNA]</scope>
    <source>
        <strain evidence="6 7">YCS-5</strain>
    </source>
</reference>
<dbReference type="Pfam" id="PF00109">
    <property type="entry name" value="ketoacyl-synt"/>
    <property type="match status" value="1"/>
</dbReference>
<dbReference type="GO" id="GO:0006633">
    <property type="term" value="P:fatty acid biosynthetic process"/>
    <property type="evidence" value="ECO:0007669"/>
    <property type="project" value="UniProtKB-UniPathway"/>
</dbReference>
<comment type="similarity">
    <text evidence="2 4">Belongs to the thiolase-like superfamily. Beta-ketoacyl-ACP synthases family.</text>
</comment>
<dbReference type="SUPFAM" id="SSF53901">
    <property type="entry name" value="Thiolase-like"/>
    <property type="match status" value="2"/>
</dbReference>
<dbReference type="OrthoDB" id="9808669at2"/>
<dbReference type="SMART" id="SM00825">
    <property type="entry name" value="PKS_KS"/>
    <property type="match status" value="1"/>
</dbReference>
<dbReference type="GO" id="GO:0005829">
    <property type="term" value="C:cytosol"/>
    <property type="evidence" value="ECO:0007669"/>
    <property type="project" value="TreeGrafter"/>
</dbReference>
<comment type="pathway">
    <text evidence="1">Lipid metabolism; fatty acid biosynthesis.</text>
</comment>
<dbReference type="STRING" id="914150.TQ33_2226"/>
<evidence type="ECO:0000256" key="2">
    <source>
        <dbReference type="ARBA" id="ARBA00008467"/>
    </source>
</evidence>
<dbReference type="PROSITE" id="PS52004">
    <property type="entry name" value="KS3_2"/>
    <property type="match status" value="1"/>
</dbReference>
<keyword evidence="7" id="KW-1185">Reference proteome</keyword>
<name>A0A0F6TSX5_9GAMM</name>